<dbReference type="InterPro" id="IPR028082">
    <property type="entry name" value="Peripla_BP_I"/>
</dbReference>
<evidence type="ECO:0000256" key="1">
    <source>
        <dbReference type="ARBA" id="ARBA00010062"/>
    </source>
</evidence>
<dbReference type="InterPro" id="IPR051010">
    <property type="entry name" value="BCAA_transport"/>
</dbReference>
<dbReference type="CDD" id="cd06327">
    <property type="entry name" value="PBP1_SBP-like"/>
    <property type="match status" value="1"/>
</dbReference>
<dbReference type="SUPFAM" id="SSF53822">
    <property type="entry name" value="Periplasmic binding protein-like I"/>
    <property type="match status" value="1"/>
</dbReference>
<protein>
    <submittedName>
        <fullName evidence="5">ABC transporter substrate-binding protein</fullName>
    </submittedName>
</protein>
<evidence type="ECO:0000256" key="3">
    <source>
        <dbReference type="SAM" id="SignalP"/>
    </source>
</evidence>
<dbReference type="Proteomes" id="UP000580517">
    <property type="component" value="Unassembled WGS sequence"/>
</dbReference>
<dbReference type="EMBL" id="JACCEW010000001">
    <property type="protein sequence ID" value="NYT35978.1"/>
    <property type="molecule type" value="Genomic_DNA"/>
</dbReference>
<reference evidence="5 6" key="1">
    <citation type="submission" date="2020-07" db="EMBL/GenBank/DDBJ databases">
        <title>Taxonomic revisions and descriptions of new bacterial species based on genomic comparisons in the high-G+C-content subgroup of the family Alcaligenaceae.</title>
        <authorList>
            <person name="Szabo A."/>
            <person name="Felfoldi T."/>
        </authorList>
    </citation>
    <scope>NUCLEOTIDE SEQUENCE [LARGE SCALE GENOMIC DNA]</scope>
    <source>
        <strain evidence="5 6">DSM 25264</strain>
    </source>
</reference>
<feature type="domain" description="Leucine-binding protein" evidence="4">
    <location>
        <begin position="33"/>
        <end position="369"/>
    </location>
</feature>
<dbReference type="Gene3D" id="3.40.50.2300">
    <property type="match status" value="2"/>
</dbReference>
<dbReference type="Pfam" id="PF13458">
    <property type="entry name" value="Peripla_BP_6"/>
    <property type="match status" value="1"/>
</dbReference>
<feature type="chain" id="PRO_5032525361" evidence="3">
    <location>
        <begin position="26"/>
        <end position="406"/>
    </location>
</feature>
<sequence>MKFQLKPAAATLSALLLFAAPAAQGAGISDDIVRIGVITDMSSALSDLSGQGSVTAVEMAVEDFGGKVLGKPIEVLSADHHSKPDISSSTARKWFDVDKVDMITDLTNSAAALAAVDIAKEKDKIAIINGAGTTRLTNAACTPNSIHYTWDTYAMAHGTARAIVKNGGDTWYFLTADYAFGKQIEEDVTKVVEANGGKVIGSARHPFNANDLSSFILSAKASGAKIIGLANGGADTINSIKAAREFGVDPAKQHLAGLAVFITDIHGVGLEQAQGLLLTAAFYWDMNDETRKWSERFYQRMKKMPTAIQAGNYSSTMHYLKAIAAAGTDQTEAVMAKMREMPVNDFFAKNGKIRADGRMVHDMYLMQVKSPEESAKDWDYYKLIATIPGDEAFQPLSESTCPLVKH</sequence>
<evidence type="ECO:0000313" key="5">
    <source>
        <dbReference type="EMBL" id="NYT35978.1"/>
    </source>
</evidence>
<gene>
    <name evidence="5" type="ORF">H0A68_03770</name>
</gene>
<organism evidence="5 6">
    <name type="scientific">Allopusillimonas soli</name>
    <dbReference type="NCBI Taxonomy" id="659016"/>
    <lineage>
        <taxon>Bacteria</taxon>
        <taxon>Pseudomonadati</taxon>
        <taxon>Pseudomonadota</taxon>
        <taxon>Betaproteobacteria</taxon>
        <taxon>Burkholderiales</taxon>
        <taxon>Alcaligenaceae</taxon>
        <taxon>Allopusillimonas</taxon>
    </lineage>
</organism>
<dbReference type="RefSeq" id="WP_129967898.1">
    <property type="nucleotide sequence ID" value="NZ_JACCEW010000001.1"/>
</dbReference>
<comment type="caution">
    <text evidence="5">The sequence shown here is derived from an EMBL/GenBank/DDBJ whole genome shotgun (WGS) entry which is preliminary data.</text>
</comment>
<comment type="similarity">
    <text evidence="1">Belongs to the leucine-binding protein family.</text>
</comment>
<keyword evidence="2 3" id="KW-0732">Signal</keyword>
<dbReference type="PANTHER" id="PTHR30483:SF6">
    <property type="entry name" value="PERIPLASMIC BINDING PROTEIN OF ABC TRANSPORTER FOR NATURAL AMINO ACIDS"/>
    <property type="match status" value="1"/>
</dbReference>
<accession>A0A853F833</accession>
<dbReference type="OrthoDB" id="8887944at2"/>
<keyword evidence="6" id="KW-1185">Reference proteome</keyword>
<feature type="signal peptide" evidence="3">
    <location>
        <begin position="1"/>
        <end position="25"/>
    </location>
</feature>
<dbReference type="PANTHER" id="PTHR30483">
    <property type="entry name" value="LEUCINE-SPECIFIC-BINDING PROTEIN"/>
    <property type="match status" value="1"/>
</dbReference>
<proteinExistence type="inferred from homology"/>
<evidence type="ECO:0000259" key="4">
    <source>
        <dbReference type="Pfam" id="PF13458"/>
    </source>
</evidence>
<dbReference type="InterPro" id="IPR028081">
    <property type="entry name" value="Leu-bd"/>
</dbReference>
<dbReference type="AlphaFoldDB" id="A0A853F833"/>
<evidence type="ECO:0000313" key="6">
    <source>
        <dbReference type="Proteomes" id="UP000580517"/>
    </source>
</evidence>
<evidence type="ECO:0000256" key="2">
    <source>
        <dbReference type="ARBA" id="ARBA00022729"/>
    </source>
</evidence>
<name>A0A853F833_9BURK</name>